<dbReference type="AlphaFoldDB" id="A0A6J4LQB0"/>
<name>A0A6J4LQB0_9HYPH</name>
<evidence type="ECO:0000313" key="2">
    <source>
        <dbReference type="EMBL" id="CAA9339129.1"/>
    </source>
</evidence>
<feature type="non-terminal residue" evidence="2">
    <location>
        <position position="1"/>
    </location>
</feature>
<feature type="region of interest" description="Disordered" evidence="1">
    <location>
        <begin position="1"/>
        <end position="207"/>
    </location>
</feature>
<feature type="compositionally biased region" description="Basic and acidic residues" evidence="1">
    <location>
        <begin position="259"/>
        <end position="273"/>
    </location>
</feature>
<feature type="compositionally biased region" description="Basic and acidic residues" evidence="1">
    <location>
        <begin position="113"/>
        <end position="141"/>
    </location>
</feature>
<protein>
    <submittedName>
        <fullName evidence="2">Trypsin-like serine proteases, typically periplasmic, contain C-terminal PDZ domain</fullName>
    </submittedName>
</protein>
<feature type="compositionally biased region" description="Pro residues" evidence="1">
    <location>
        <begin position="29"/>
        <end position="40"/>
    </location>
</feature>
<accession>A0A6J4LQB0</accession>
<feature type="region of interest" description="Disordered" evidence="1">
    <location>
        <begin position="249"/>
        <end position="303"/>
    </location>
</feature>
<keyword evidence="2" id="KW-0645">Protease</keyword>
<dbReference type="GO" id="GO:0008233">
    <property type="term" value="F:peptidase activity"/>
    <property type="evidence" value="ECO:0007669"/>
    <property type="project" value="UniProtKB-KW"/>
</dbReference>
<dbReference type="GO" id="GO:0006508">
    <property type="term" value="P:proteolysis"/>
    <property type="evidence" value="ECO:0007669"/>
    <property type="project" value="UniProtKB-KW"/>
</dbReference>
<dbReference type="EMBL" id="CADCUC010000368">
    <property type="protein sequence ID" value="CAA9339129.1"/>
    <property type="molecule type" value="Genomic_DNA"/>
</dbReference>
<feature type="compositionally biased region" description="Basic residues" evidence="1">
    <location>
        <begin position="197"/>
        <end position="207"/>
    </location>
</feature>
<proteinExistence type="predicted"/>
<sequence length="303" mass="33538">ERPSPDQGEGSCPFRQPGSALHSFDAYPGPCPPRPRPCLHPGPRGGAGRGLAGPERAARVGGAGREFGRRTLLGCDDRSGPGADRRALRVGALELPRHRRRPRLPASHGARGRCGDASRIRGRHDAPDTARRRSGDPEARNPARRRFHPARSRPGRARRHRAAGRSRRVRGRGRRPERFGARLAPNPAGVARDPGGRKPRAGRRRWRAPGRNVRGRRVPGRFRRAHPRRRPRRLSAARHRELVVGRADVPDPFGLRRPHSGDPGRRTRLLDRGARRRFTQHRGVPAPGADARPGQRVRLGGPI</sequence>
<evidence type="ECO:0000256" key="1">
    <source>
        <dbReference type="SAM" id="MobiDB-lite"/>
    </source>
</evidence>
<feature type="compositionally biased region" description="Basic and acidic residues" evidence="1">
    <location>
        <begin position="75"/>
        <end position="87"/>
    </location>
</feature>
<feature type="compositionally biased region" description="Basic residues" evidence="1">
    <location>
        <begin position="142"/>
        <end position="173"/>
    </location>
</feature>
<organism evidence="2">
    <name type="scientific">uncultured Microvirga sp</name>
    <dbReference type="NCBI Taxonomy" id="412392"/>
    <lineage>
        <taxon>Bacteria</taxon>
        <taxon>Pseudomonadati</taxon>
        <taxon>Pseudomonadota</taxon>
        <taxon>Alphaproteobacteria</taxon>
        <taxon>Hyphomicrobiales</taxon>
        <taxon>Methylobacteriaceae</taxon>
        <taxon>Microvirga</taxon>
        <taxon>environmental samples</taxon>
    </lineage>
</organism>
<reference evidence="2" key="1">
    <citation type="submission" date="2020-02" db="EMBL/GenBank/DDBJ databases">
        <authorList>
            <person name="Meier V. D."/>
        </authorList>
    </citation>
    <scope>NUCLEOTIDE SEQUENCE</scope>
    <source>
        <strain evidence="2">AVDCRST_MAG90</strain>
    </source>
</reference>
<gene>
    <name evidence="2" type="ORF">AVDCRST_MAG90-1857</name>
</gene>
<keyword evidence="2" id="KW-0378">Hydrolase</keyword>
<feature type="non-terminal residue" evidence="2">
    <location>
        <position position="303"/>
    </location>
</feature>